<dbReference type="InterPro" id="IPR042106">
    <property type="entry name" value="Nuo/plastoQ_OxRdtase_6_NuoJ"/>
</dbReference>
<evidence type="ECO:0000256" key="5">
    <source>
        <dbReference type="ARBA" id="ARBA00022692"/>
    </source>
</evidence>
<dbReference type="InterPro" id="IPR007182">
    <property type="entry name" value="MnhB"/>
</dbReference>
<feature type="domain" description="NADH:quinone oxidoreductase/Mrp antiporter transmembrane" evidence="11">
    <location>
        <begin position="127"/>
        <end position="422"/>
    </location>
</feature>
<dbReference type="RefSeq" id="WP_016456832.1">
    <property type="nucleotide sequence ID" value="NZ_KE150269.1"/>
</dbReference>
<dbReference type="Pfam" id="PF00662">
    <property type="entry name" value="Proton_antipo_N"/>
    <property type="match status" value="1"/>
</dbReference>
<feature type="domain" description="NADH-Ubiquinone oxidoreductase (complex I) chain 5 N-terminal" evidence="12">
    <location>
        <begin position="64"/>
        <end position="108"/>
    </location>
</feature>
<feature type="transmembrane region" description="Helical" evidence="10">
    <location>
        <begin position="743"/>
        <end position="762"/>
    </location>
</feature>
<feature type="transmembrane region" description="Helical" evidence="10">
    <location>
        <begin position="624"/>
        <end position="641"/>
    </location>
</feature>
<dbReference type="PANTHER" id="PTHR43373:SF1">
    <property type="entry name" value="NA(+)_H(+) ANTIPORTER SUBUNIT A"/>
    <property type="match status" value="1"/>
</dbReference>
<dbReference type="InterPro" id="IPR001516">
    <property type="entry name" value="Proton_antipo_N"/>
</dbReference>
<gene>
    <name evidence="16" type="ORF">HMPREF9306_02028</name>
</gene>
<comment type="caution">
    <text evidence="16">The sequence shown here is derived from an EMBL/GenBank/DDBJ whole genome shotgun (WGS) entry which is preliminary data.</text>
</comment>
<feature type="domain" description="MrpA C-terminal/MbhD" evidence="14">
    <location>
        <begin position="607"/>
        <end position="671"/>
    </location>
</feature>
<feature type="transmembrane region" description="Helical" evidence="10">
    <location>
        <begin position="824"/>
        <end position="845"/>
    </location>
</feature>
<dbReference type="Pfam" id="PF04039">
    <property type="entry name" value="MnhB"/>
    <property type="match status" value="1"/>
</dbReference>
<feature type="transmembrane region" description="Helical" evidence="10">
    <location>
        <begin position="933"/>
        <end position="955"/>
    </location>
</feature>
<dbReference type="PATRIC" id="fig|883161.3.peg.2017"/>
<evidence type="ECO:0000259" key="13">
    <source>
        <dbReference type="Pfam" id="PF04039"/>
    </source>
</evidence>
<keyword evidence="7" id="KW-0406">Ion transport</keyword>
<feature type="domain" description="MrpA C-terminal/MbhE" evidence="15">
    <location>
        <begin position="682"/>
        <end position="769"/>
    </location>
</feature>
<dbReference type="GO" id="GO:0006811">
    <property type="term" value="P:monoatomic ion transport"/>
    <property type="evidence" value="ECO:0007669"/>
    <property type="project" value="UniProtKB-KW"/>
</dbReference>
<comment type="subcellular location">
    <subcellularLocation>
        <location evidence="1">Cell membrane</location>
        <topology evidence="1">Multi-pass membrane protein</topology>
    </subcellularLocation>
    <subcellularLocation>
        <location evidence="9">Membrane</location>
        <topology evidence="9">Multi-pass membrane protein</topology>
    </subcellularLocation>
</comment>
<dbReference type="PRINTS" id="PR01434">
    <property type="entry name" value="NADHDHGNASE5"/>
</dbReference>
<keyword evidence="5 9" id="KW-0812">Transmembrane</keyword>
<dbReference type="PANTHER" id="PTHR43373">
    <property type="entry name" value="NA(+)/H(+) ANTIPORTER SUBUNIT"/>
    <property type="match status" value="1"/>
</dbReference>
<keyword evidence="2" id="KW-0813">Transport</keyword>
<feature type="transmembrane region" description="Helical" evidence="10">
    <location>
        <begin position="569"/>
        <end position="588"/>
    </location>
</feature>
<feature type="transmembrane region" description="Helical" evidence="10">
    <location>
        <begin position="889"/>
        <end position="913"/>
    </location>
</feature>
<dbReference type="Pfam" id="PF20501">
    <property type="entry name" value="MbhE"/>
    <property type="match status" value="1"/>
</dbReference>
<dbReference type="Gene3D" id="1.20.120.1200">
    <property type="entry name" value="NADH-ubiquinone/plastoquinone oxidoreductase chain 6, subunit NuoJ"/>
    <property type="match status" value="1"/>
</dbReference>
<feature type="transmembrane region" description="Helical" evidence="10">
    <location>
        <begin position="302"/>
        <end position="321"/>
    </location>
</feature>
<evidence type="ECO:0000259" key="11">
    <source>
        <dbReference type="Pfam" id="PF00361"/>
    </source>
</evidence>
<keyword evidence="17" id="KW-1185">Reference proteome</keyword>
<dbReference type="GO" id="GO:0015297">
    <property type="term" value="F:antiporter activity"/>
    <property type="evidence" value="ECO:0007669"/>
    <property type="project" value="UniProtKB-KW"/>
</dbReference>
<evidence type="ECO:0000256" key="2">
    <source>
        <dbReference type="ARBA" id="ARBA00022448"/>
    </source>
</evidence>
<feature type="transmembrane region" description="Helical" evidence="10">
    <location>
        <begin position="105"/>
        <end position="123"/>
    </location>
</feature>
<evidence type="ECO:0000313" key="16">
    <source>
        <dbReference type="EMBL" id="EPD32457.1"/>
    </source>
</evidence>
<organism evidence="16 17">
    <name type="scientific">Propionimicrobium lymphophilum ACS-093-V-SCH5</name>
    <dbReference type="NCBI Taxonomy" id="883161"/>
    <lineage>
        <taxon>Bacteria</taxon>
        <taxon>Bacillati</taxon>
        <taxon>Actinomycetota</taxon>
        <taxon>Actinomycetes</taxon>
        <taxon>Propionibacteriales</taxon>
        <taxon>Propionibacteriaceae</taxon>
        <taxon>Propionimicrobium</taxon>
    </lineage>
</organism>
<dbReference type="Proteomes" id="UP000014417">
    <property type="component" value="Unassembled WGS sequence"/>
</dbReference>
<dbReference type="InterPro" id="IPR046806">
    <property type="entry name" value="MrpA_C/MbhE"/>
</dbReference>
<keyword evidence="3" id="KW-0050">Antiport</keyword>
<feature type="transmembrane region" description="Helical" evidence="10">
    <location>
        <begin position="450"/>
        <end position="473"/>
    </location>
</feature>
<feature type="transmembrane region" description="Helical" evidence="10">
    <location>
        <begin position="686"/>
        <end position="704"/>
    </location>
</feature>
<keyword evidence="8 10" id="KW-0472">Membrane</keyword>
<dbReference type="InterPro" id="IPR025383">
    <property type="entry name" value="MrpA_C/MbhD"/>
</dbReference>
<feature type="transmembrane region" description="Helical" evidence="10">
    <location>
        <begin position="369"/>
        <end position="388"/>
    </location>
</feature>
<dbReference type="Pfam" id="PF00361">
    <property type="entry name" value="Proton_antipo_M"/>
    <property type="match status" value="1"/>
</dbReference>
<feature type="domain" description="Na+/H+ antiporter MnhB subunit-related protein" evidence="13">
    <location>
        <begin position="825"/>
        <end position="948"/>
    </location>
</feature>
<evidence type="ECO:0000313" key="17">
    <source>
        <dbReference type="Proteomes" id="UP000014417"/>
    </source>
</evidence>
<feature type="transmembrane region" description="Helical" evidence="10">
    <location>
        <begin position="158"/>
        <end position="183"/>
    </location>
</feature>
<feature type="transmembrane region" description="Helical" evidence="10">
    <location>
        <begin position="203"/>
        <end position="224"/>
    </location>
</feature>
<evidence type="ECO:0000256" key="4">
    <source>
        <dbReference type="ARBA" id="ARBA00022475"/>
    </source>
</evidence>
<evidence type="ECO:0000256" key="3">
    <source>
        <dbReference type="ARBA" id="ARBA00022449"/>
    </source>
</evidence>
<sequence>MLQIIVAHAIAALLAPLLIRLLHGKAYLLLALVPAAGAVWTAMQTNNVLAGNYPTQQFSWLPALGLDITFRLDTLSWLMGLIVGGVGALILVYCSGYFARDAQAMGRFAGVFVAFAGAMFGLVTTDNTLALYLFWELTTVFSYLLIGHYHDRQASRIAAAQAITVTTAGGLAMLAGIILLGVAPGGSFALSELVASAADGTLVAENGVGFCSAAVLCILFGALTKSAQVPFHFWLPAAMAAPTPVSAYLHSSAMVKAGVYLIARIAPGFSDLGVWRWSILIAGLGTMLLGGYRAMRQFDLKLLLAFGTVSQLGFIILLVGFGDRAVALGGITMLLAHALFKSTLFMVVGTIDHEIGTRDLRRLSGLAKIMPGLMVIAILAAASMAGLPPTLGYLGKEASLGALFEAGTVGQATFIGVVVGSILTLGYSLRFLWGAFVDTPGIRPQKPRTISWLLIAPMALTALGCVSLSFMAGQLQEILSGHAAVYEGNEGHLALWAGIGPALGGTVVIICAGIWLFVANGRALYAEEQQPIIARSEDLYRGLIRRLNTFSADITAIVQRGSLPSYLSTMFNVMIGSVLLVLLLTAPVMPTKLRLWDSPIQGIVCALASVAAIFVVRARRRMKAVLVMAFIGYAIALVFVLQGAPDLALTQVVVESVSLVVFVLVLRRLPKYFSDRPWTTSRISRILLGTIVGVATALLGWFAASARIHEPVTVDYPAEVYEYGYGLNIVNVTLVDTRAWDTVGEISVLLAATTGVISLIFLRMRPRQDLRSNLAKAVHSKKIWSAGQTDKVAALAMPRRRPSARRGRVWLAGSLTLARVRRSLIFEIGARLIFFPLMIFSLYLLMAGHNAPGGGFAGGMVAGIAFVIRYLAGGRYELRLASRGNRSGIFLGGGMMIATVAALAPVLFGGTVLQTTVFDFQLPLWGKAHITTALFFDIGVYLIVIGMVAGVLASLGGEIDRQAEEQGVRPREVAFDNPNKLESETIDLVDLRESVAAVTDQKARKIGEEK</sequence>
<feature type="transmembrane region" description="Helical" evidence="10">
    <location>
        <begin position="600"/>
        <end position="617"/>
    </location>
</feature>
<evidence type="ECO:0000259" key="14">
    <source>
        <dbReference type="Pfam" id="PF13244"/>
    </source>
</evidence>
<protein>
    <recommendedName>
        <fullName evidence="18">NADH:quinone oxidoreductase/Mrp antiporter membrane subunit domain-containing protein</fullName>
    </recommendedName>
</protein>
<evidence type="ECO:0008006" key="18">
    <source>
        <dbReference type="Google" id="ProtNLM"/>
    </source>
</evidence>
<keyword evidence="4" id="KW-1003">Cell membrane</keyword>
<dbReference type="GO" id="GO:0005886">
    <property type="term" value="C:plasma membrane"/>
    <property type="evidence" value="ECO:0007669"/>
    <property type="project" value="UniProtKB-SubCell"/>
</dbReference>
<keyword evidence="6 10" id="KW-1133">Transmembrane helix</keyword>
<proteinExistence type="predicted"/>
<dbReference type="OrthoDB" id="9811798at2"/>
<evidence type="ECO:0000259" key="15">
    <source>
        <dbReference type="Pfam" id="PF20501"/>
    </source>
</evidence>
<evidence type="ECO:0000256" key="7">
    <source>
        <dbReference type="ARBA" id="ARBA00023065"/>
    </source>
</evidence>
<evidence type="ECO:0000256" key="6">
    <source>
        <dbReference type="ARBA" id="ARBA00022989"/>
    </source>
</evidence>
<dbReference type="Pfam" id="PF13244">
    <property type="entry name" value="MbhD"/>
    <property type="match status" value="1"/>
</dbReference>
<dbReference type="HOGENOM" id="CLU_007100_2_0_11"/>
<reference evidence="16 17" key="1">
    <citation type="submission" date="2013-04" db="EMBL/GenBank/DDBJ databases">
        <title>The Genome Sequence of Propionimicrobium lymphophilum ACS-093-V-SCH5.</title>
        <authorList>
            <consortium name="The Broad Institute Genomics Platform"/>
            <person name="Earl A."/>
            <person name="Ward D."/>
            <person name="Feldgarden M."/>
            <person name="Gevers D."/>
            <person name="Saerens B."/>
            <person name="Vaneechoutte M."/>
            <person name="Walker B."/>
            <person name="Young S."/>
            <person name="Zeng Q."/>
            <person name="Gargeya S."/>
            <person name="Fitzgerald M."/>
            <person name="Haas B."/>
            <person name="Abouelleil A."/>
            <person name="Allen A.W."/>
            <person name="Alvarado L."/>
            <person name="Arachchi H.M."/>
            <person name="Berlin A.M."/>
            <person name="Chapman S.B."/>
            <person name="Gainer-Dewar J."/>
            <person name="Goldberg J."/>
            <person name="Griggs A."/>
            <person name="Gujja S."/>
            <person name="Hansen M."/>
            <person name="Howarth C."/>
            <person name="Imamovic A."/>
            <person name="Ireland A."/>
            <person name="Larimer J."/>
            <person name="McCowan C."/>
            <person name="Murphy C."/>
            <person name="Pearson M."/>
            <person name="Poon T.W."/>
            <person name="Priest M."/>
            <person name="Roberts A."/>
            <person name="Saif S."/>
            <person name="Shea T."/>
            <person name="Sisk P."/>
            <person name="Sykes S."/>
            <person name="Wortman J."/>
            <person name="Nusbaum C."/>
            <person name="Birren B."/>
        </authorList>
    </citation>
    <scope>NUCLEOTIDE SEQUENCE [LARGE SCALE GENOMIC DNA]</scope>
    <source>
        <strain evidence="16 17">ACS-093-V-SCH5</strain>
    </source>
</reference>
<dbReference type="InterPro" id="IPR050616">
    <property type="entry name" value="CPA3_Na-H_Antiporter_A"/>
</dbReference>
<dbReference type="EMBL" id="AGZR01000009">
    <property type="protein sequence ID" value="EPD32457.1"/>
    <property type="molecule type" value="Genomic_DNA"/>
</dbReference>
<evidence type="ECO:0000256" key="10">
    <source>
        <dbReference type="SAM" id="Phobius"/>
    </source>
</evidence>
<evidence type="ECO:0000259" key="12">
    <source>
        <dbReference type="Pfam" id="PF00662"/>
    </source>
</evidence>
<feature type="transmembrane region" description="Helical" evidence="10">
    <location>
        <begin position="129"/>
        <end position="146"/>
    </location>
</feature>
<feature type="transmembrane region" description="Helical" evidence="10">
    <location>
        <begin position="647"/>
        <end position="666"/>
    </location>
</feature>
<name>S2WIJ4_9ACTN</name>
<dbReference type="NCBIfam" id="NF009284">
    <property type="entry name" value="PRK12644.1"/>
    <property type="match status" value="1"/>
</dbReference>
<accession>S2WIJ4</accession>
<dbReference type="STRING" id="883161.HMPREF9306_02028"/>
<feature type="transmembrane region" description="Helical" evidence="10">
    <location>
        <begin position="275"/>
        <end position="295"/>
    </location>
</feature>
<dbReference type="InterPro" id="IPR001750">
    <property type="entry name" value="ND/Mrp_TM"/>
</dbReference>
<dbReference type="AlphaFoldDB" id="S2WIJ4"/>
<feature type="transmembrane region" description="Helical" evidence="10">
    <location>
        <begin position="408"/>
        <end position="429"/>
    </location>
</feature>
<feature type="transmembrane region" description="Helical" evidence="10">
    <location>
        <begin position="851"/>
        <end position="868"/>
    </location>
</feature>
<feature type="transmembrane region" description="Helical" evidence="10">
    <location>
        <begin position="493"/>
        <end position="518"/>
    </location>
</feature>
<evidence type="ECO:0000256" key="9">
    <source>
        <dbReference type="RuleBase" id="RU000320"/>
    </source>
</evidence>
<feature type="transmembrane region" description="Helical" evidence="10">
    <location>
        <begin position="327"/>
        <end position="348"/>
    </location>
</feature>
<evidence type="ECO:0000256" key="8">
    <source>
        <dbReference type="ARBA" id="ARBA00023136"/>
    </source>
</evidence>
<evidence type="ECO:0000256" key="1">
    <source>
        <dbReference type="ARBA" id="ARBA00004651"/>
    </source>
</evidence>
<feature type="transmembrane region" description="Helical" evidence="10">
    <location>
        <begin position="75"/>
        <end position="98"/>
    </location>
</feature>